<dbReference type="EMBL" id="JARXNH020000057">
    <property type="protein sequence ID" value="MEK0250661.1"/>
    <property type="molecule type" value="Genomic_DNA"/>
</dbReference>
<reference evidence="2 3" key="1">
    <citation type="submission" date="2024-03" db="EMBL/GenBank/DDBJ databases">
        <title>Two novel Raoultella species associated with bleeding cankers of broadleaf hosts, Raoultella scottia sp. nov. and Raoultella lignicola sp. nov.</title>
        <authorList>
            <person name="Brady C.L."/>
        </authorList>
    </citation>
    <scope>NUCLEOTIDE SEQUENCE [LARGE SCALE GENOMIC DNA]</scope>
    <source>
        <strain evidence="2 3">BAC 10a-01-01</strain>
    </source>
</reference>
<comment type="caution">
    <text evidence="2">The sequence shown here is derived from an EMBL/GenBank/DDBJ whole genome shotgun (WGS) entry which is preliminary data.</text>
</comment>
<evidence type="ECO:0000259" key="1">
    <source>
        <dbReference type="Pfam" id="PF01425"/>
    </source>
</evidence>
<keyword evidence="3" id="KW-1185">Reference proteome</keyword>
<dbReference type="InterPro" id="IPR000120">
    <property type="entry name" value="Amidase"/>
</dbReference>
<feature type="domain" description="Amidase" evidence="1">
    <location>
        <begin position="40"/>
        <end position="440"/>
    </location>
</feature>
<dbReference type="Pfam" id="PF01425">
    <property type="entry name" value="Amidase"/>
    <property type="match status" value="1"/>
</dbReference>
<evidence type="ECO:0000313" key="3">
    <source>
        <dbReference type="Proteomes" id="UP001334005"/>
    </source>
</evidence>
<dbReference type="Gene3D" id="3.90.1300.10">
    <property type="entry name" value="Amidase signature (AS) domain"/>
    <property type="match status" value="1"/>
</dbReference>
<dbReference type="SUPFAM" id="SSF75304">
    <property type="entry name" value="Amidase signature (AS) enzymes"/>
    <property type="match status" value="1"/>
</dbReference>
<dbReference type="PANTHER" id="PTHR11895:SF176">
    <property type="entry name" value="AMIDASE AMID-RELATED"/>
    <property type="match status" value="1"/>
</dbReference>
<dbReference type="InterPro" id="IPR036928">
    <property type="entry name" value="AS_sf"/>
</dbReference>
<name>A0ABU8ZB13_9ENTR</name>
<sequence>MNANTIRQQFQQGKLDACSIAALFAEGQLSPLDFTDACLAAAEKSSGIFITLTPDRARKEAAASARRWQQRAPLSALDGIPVAWKDLFDIAGTRTTAGSATRRNAPAAVCDAALVARLTQAGMVTMGKTNLSEFAFSGLGINPTFGTPALLAADGEEQVPGGSSSGAARAVALGLACIAMGTDTAGSVRIPAAFNGVMGYRSSRQRYDASGVFPLADSLDTLGPLCRSVRDARALDVILCGVEEETYPAPALVVDSQLMDAADAAVREQGYRLLSFLAAAGIVVEYRRLNAFHDALAWIAAHGWPGAVEAFQLHAALLSSPAAENIDPFIRRRLMASGRIDPAVLTTFLRQRPLWQQALADELNGAVLVTPTVAHTAPRLAPLVADAEAFAVVNSATLRLTMPGSLLDMPGVALPSGVTANGLFTSLLFSLPTGEDRRLLMAASAVSDLLAQRHAACADPLYLNS</sequence>
<dbReference type="PANTHER" id="PTHR11895">
    <property type="entry name" value="TRANSAMIDASE"/>
    <property type="match status" value="1"/>
</dbReference>
<dbReference type="Proteomes" id="UP001334005">
    <property type="component" value="Unassembled WGS sequence"/>
</dbReference>
<protein>
    <submittedName>
        <fullName evidence="2">Amidase family protein</fullName>
    </submittedName>
</protein>
<dbReference type="InterPro" id="IPR023631">
    <property type="entry name" value="Amidase_dom"/>
</dbReference>
<organism evidence="2 3">
    <name type="scientific">Raoultella scottii</name>
    <dbReference type="NCBI Taxonomy" id="3040937"/>
    <lineage>
        <taxon>Bacteria</taxon>
        <taxon>Pseudomonadati</taxon>
        <taxon>Pseudomonadota</taxon>
        <taxon>Gammaproteobacteria</taxon>
        <taxon>Enterobacterales</taxon>
        <taxon>Enterobacteriaceae</taxon>
        <taxon>Klebsiella/Raoultella group</taxon>
        <taxon>Raoultella</taxon>
    </lineage>
</organism>
<gene>
    <name evidence="2" type="ORF">QFI66_021500</name>
</gene>
<proteinExistence type="predicted"/>
<accession>A0ABU8ZB13</accession>
<evidence type="ECO:0000313" key="2">
    <source>
        <dbReference type="EMBL" id="MEK0250661.1"/>
    </source>
</evidence>
<dbReference type="RefSeq" id="WP_331835623.1">
    <property type="nucleotide sequence ID" value="NZ_JARXNH020000057.1"/>
</dbReference>